<keyword evidence="1" id="KW-0663">Pyridoxal phosphate</keyword>
<keyword evidence="3" id="KW-0032">Aminotransferase</keyword>
<keyword evidence="3" id="KW-0808">Transferase</keyword>
<dbReference type="SUPFAM" id="SSF53383">
    <property type="entry name" value="PLP-dependent transferases"/>
    <property type="match status" value="1"/>
</dbReference>
<dbReference type="GO" id="GO:0008483">
    <property type="term" value="F:transaminase activity"/>
    <property type="evidence" value="ECO:0007669"/>
    <property type="project" value="UniProtKB-KW"/>
</dbReference>
<gene>
    <name evidence="3" type="ORF">ACFOOI_20825</name>
</gene>
<comment type="caution">
    <text evidence="3">The sequence shown here is derived from an EMBL/GenBank/DDBJ whole genome shotgun (WGS) entry which is preliminary data.</text>
</comment>
<keyword evidence="4" id="KW-1185">Reference proteome</keyword>
<dbReference type="Gene3D" id="3.90.1150.10">
    <property type="entry name" value="Aspartate Aminotransferase, domain 1"/>
    <property type="match status" value="1"/>
</dbReference>
<protein>
    <submittedName>
        <fullName evidence="3">Aminotransferase class V-fold PLP-dependent enzyme</fullName>
    </submittedName>
</protein>
<name>A0ABV7Z1W5_9BACT</name>
<evidence type="ECO:0000256" key="1">
    <source>
        <dbReference type="ARBA" id="ARBA00022898"/>
    </source>
</evidence>
<dbReference type="Proteomes" id="UP001595616">
    <property type="component" value="Unassembled WGS sequence"/>
</dbReference>
<dbReference type="EMBL" id="JBHRYQ010000001">
    <property type="protein sequence ID" value="MFC3813122.1"/>
    <property type="molecule type" value="Genomic_DNA"/>
</dbReference>
<feature type="domain" description="Aminotransferase class V" evidence="2">
    <location>
        <begin position="57"/>
        <end position="361"/>
    </location>
</feature>
<reference evidence="4" key="1">
    <citation type="journal article" date="2019" name="Int. J. Syst. Evol. Microbiol.">
        <title>The Global Catalogue of Microorganisms (GCM) 10K type strain sequencing project: providing services to taxonomists for standard genome sequencing and annotation.</title>
        <authorList>
            <consortium name="The Broad Institute Genomics Platform"/>
            <consortium name="The Broad Institute Genome Sequencing Center for Infectious Disease"/>
            <person name="Wu L."/>
            <person name="Ma J."/>
        </authorList>
    </citation>
    <scope>NUCLEOTIDE SEQUENCE [LARGE SCALE GENOMIC DNA]</scope>
    <source>
        <strain evidence="4">CECT 7956</strain>
    </source>
</reference>
<organism evidence="3 4">
    <name type="scientific">Lacihabitans lacunae</name>
    <dbReference type="NCBI Taxonomy" id="1028214"/>
    <lineage>
        <taxon>Bacteria</taxon>
        <taxon>Pseudomonadati</taxon>
        <taxon>Bacteroidota</taxon>
        <taxon>Cytophagia</taxon>
        <taxon>Cytophagales</taxon>
        <taxon>Leadbetterellaceae</taxon>
        <taxon>Lacihabitans</taxon>
    </lineage>
</organism>
<dbReference type="InterPro" id="IPR000192">
    <property type="entry name" value="Aminotrans_V_dom"/>
</dbReference>
<accession>A0ABV7Z1W5</accession>
<dbReference type="RefSeq" id="WP_379840027.1">
    <property type="nucleotide sequence ID" value="NZ_JBHRYQ010000001.1"/>
</dbReference>
<evidence type="ECO:0000313" key="3">
    <source>
        <dbReference type="EMBL" id="MFC3813122.1"/>
    </source>
</evidence>
<dbReference type="Pfam" id="PF00266">
    <property type="entry name" value="Aminotran_5"/>
    <property type="match status" value="1"/>
</dbReference>
<dbReference type="Gene3D" id="3.40.640.10">
    <property type="entry name" value="Type I PLP-dependent aspartate aminotransferase-like (Major domain)"/>
    <property type="match status" value="1"/>
</dbReference>
<dbReference type="PANTHER" id="PTHR43586">
    <property type="entry name" value="CYSTEINE DESULFURASE"/>
    <property type="match status" value="1"/>
</dbReference>
<evidence type="ECO:0000259" key="2">
    <source>
        <dbReference type="Pfam" id="PF00266"/>
    </source>
</evidence>
<dbReference type="InterPro" id="IPR015422">
    <property type="entry name" value="PyrdxlP-dep_Trfase_small"/>
</dbReference>
<proteinExistence type="predicted"/>
<dbReference type="PANTHER" id="PTHR43586:SF15">
    <property type="entry name" value="BLR3095 PROTEIN"/>
    <property type="match status" value="1"/>
</dbReference>
<dbReference type="InterPro" id="IPR015421">
    <property type="entry name" value="PyrdxlP-dep_Trfase_major"/>
</dbReference>
<dbReference type="InterPro" id="IPR015424">
    <property type="entry name" value="PyrdxlP-dep_Trfase"/>
</dbReference>
<sequence length="388" mass="43683">MLNSQKNKFDLDPNIHYLNCAAYGPILKSSAEAGKKGIEQKMHPNQITSISHFTDSDTARGLFAELINCGDPDSVAIISSVSYGLAIVAANLETQIKGQNKKTILTIGDEFPNDFYAFEKVAKKLNLEQNSILKPPGLANIGQDWNQNILNAINTETALIVLPHIHWKYGVKFDLEQISKKCIENDVLLVIDGSQSIGIEPFDNTKIKADAIICPAYKWLLGPYSIGFAYFGEKYNEGTPLEETWMNREGSDDFTTLSMNPKAYRPKAQRYNMGEFSQFIQMPMLIDSLTQILAWKPENMKTYIEEISLFEIKKLRNLGCEIVSEAFRAKHLFGISLPKNVDKQSFLNALKGKNVLVSDRGDVIRISINVFNEKRDLEILTETLEECL</sequence>
<evidence type="ECO:0000313" key="4">
    <source>
        <dbReference type="Proteomes" id="UP001595616"/>
    </source>
</evidence>